<protein>
    <submittedName>
        <fullName evidence="1">Uncharacterized protein</fullName>
    </submittedName>
</protein>
<feature type="non-terminal residue" evidence="1">
    <location>
        <position position="102"/>
    </location>
</feature>
<evidence type="ECO:0000313" key="1">
    <source>
        <dbReference type="EMBL" id="RPD62506.1"/>
    </source>
</evidence>
<proteinExistence type="predicted"/>
<organism evidence="1 2">
    <name type="scientific">Lentinus tigrinus ALCF2SS1-6</name>
    <dbReference type="NCBI Taxonomy" id="1328759"/>
    <lineage>
        <taxon>Eukaryota</taxon>
        <taxon>Fungi</taxon>
        <taxon>Dikarya</taxon>
        <taxon>Basidiomycota</taxon>
        <taxon>Agaricomycotina</taxon>
        <taxon>Agaricomycetes</taxon>
        <taxon>Polyporales</taxon>
        <taxon>Polyporaceae</taxon>
        <taxon>Lentinus</taxon>
    </lineage>
</organism>
<name>A0A5C2SM06_9APHY</name>
<dbReference type="STRING" id="1328759.A0A5C2SM06"/>
<accession>A0A5C2SM06</accession>
<dbReference type="EMBL" id="ML122259">
    <property type="protein sequence ID" value="RPD62506.1"/>
    <property type="molecule type" value="Genomic_DNA"/>
</dbReference>
<feature type="non-terminal residue" evidence="1">
    <location>
        <position position="1"/>
    </location>
</feature>
<dbReference type="Proteomes" id="UP000313359">
    <property type="component" value="Unassembled WGS sequence"/>
</dbReference>
<dbReference type="AlphaFoldDB" id="A0A5C2SM06"/>
<keyword evidence="2" id="KW-1185">Reference proteome</keyword>
<reference evidence="1" key="1">
    <citation type="journal article" date="2018" name="Genome Biol. Evol.">
        <title>Genomics and development of Lentinus tigrinus, a white-rot wood-decaying mushroom with dimorphic fruiting bodies.</title>
        <authorList>
            <person name="Wu B."/>
            <person name="Xu Z."/>
            <person name="Knudson A."/>
            <person name="Carlson A."/>
            <person name="Chen N."/>
            <person name="Kovaka S."/>
            <person name="LaButti K."/>
            <person name="Lipzen A."/>
            <person name="Pennachio C."/>
            <person name="Riley R."/>
            <person name="Schakwitz W."/>
            <person name="Umezawa K."/>
            <person name="Ohm R.A."/>
            <person name="Grigoriev I.V."/>
            <person name="Nagy L.G."/>
            <person name="Gibbons J."/>
            <person name="Hibbett D."/>
        </authorList>
    </citation>
    <scope>NUCLEOTIDE SEQUENCE [LARGE SCALE GENOMIC DNA]</scope>
    <source>
        <strain evidence="1">ALCF2SS1-6</strain>
    </source>
</reference>
<sequence>VYRPQLTAPVAGDSWPVGSEQTITWDTSDMPSEAEYQTGVLLLGYVEDGSSDEHLDIKHPLASGFQIKNGAVNVTVPEVDPRSDYIVVLIGDSGNASDKFSI</sequence>
<gene>
    <name evidence="1" type="ORF">L227DRAFT_485377</name>
</gene>
<dbReference type="OrthoDB" id="3199367at2759"/>
<evidence type="ECO:0000313" key="2">
    <source>
        <dbReference type="Proteomes" id="UP000313359"/>
    </source>
</evidence>